<proteinExistence type="predicted"/>
<dbReference type="EMBL" id="CP045893">
    <property type="protein sequence ID" value="QQP53452.1"/>
    <property type="molecule type" value="Genomic_DNA"/>
</dbReference>
<evidence type="ECO:0000313" key="1">
    <source>
        <dbReference type="EMBL" id="QQP53452.1"/>
    </source>
</evidence>
<evidence type="ECO:0000313" key="2">
    <source>
        <dbReference type="Proteomes" id="UP000595437"/>
    </source>
</evidence>
<dbReference type="OrthoDB" id="3863715at2759"/>
<organism evidence="1 2">
    <name type="scientific">Caligus rogercresseyi</name>
    <name type="common">Sea louse</name>
    <dbReference type="NCBI Taxonomy" id="217165"/>
    <lineage>
        <taxon>Eukaryota</taxon>
        <taxon>Metazoa</taxon>
        <taxon>Ecdysozoa</taxon>
        <taxon>Arthropoda</taxon>
        <taxon>Crustacea</taxon>
        <taxon>Multicrustacea</taxon>
        <taxon>Hexanauplia</taxon>
        <taxon>Copepoda</taxon>
        <taxon>Siphonostomatoida</taxon>
        <taxon>Caligidae</taxon>
        <taxon>Caligus</taxon>
    </lineage>
</organism>
<keyword evidence="2" id="KW-1185">Reference proteome</keyword>
<protein>
    <submittedName>
        <fullName evidence="1">Uncharacterized protein</fullName>
    </submittedName>
</protein>
<dbReference type="AlphaFoldDB" id="A0A7T8QSE8"/>
<gene>
    <name evidence="1" type="ORF">FKW44_005946</name>
</gene>
<dbReference type="Proteomes" id="UP000595437">
    <property type="component" value="Chromosome 4"/>
</dbReference>
<name>A0A7T8QSE8_CALRO</name>
<sequence>MDTLKIRDVIPKFGGSSDVSVWIKQVDIAKDLLGLDDLSRIIPLFLEGNAFAVYDQLSEEGRRMKL</sequence>
<accession>A0A7T8QSE8</accession>
<reference evidence="2" key="1">
    <citation type="submission" date="2021-01" db="EMBL/GenBank/DDBJ databases">
        <title>Caligus Genome Assembly.</title>
        <authorList>
            <person name="Gallardo-Escarate C."/>
        </authorList>
    </citation>
    <scope>NUCLEOTIDE SEQUENCE [LARGE SCALE GENOMIC DNA]</scope>
</reference>